<dbReference type="GO" id="GO:0003743">
    <property type="term" value="F:translation initiation factor activity"/>
    <property type="evidence" value="ECO:0007669"/>
    <property type="project" value="UniProtKB-KW"/>
</dbReference>
<reference evidence="5" key="1">
    <citation type="submission" date="2015-11" db="EMBL/GenBank/DDBJ databases">
        <title>De novo transcriptome assembly of four potential Pierce s Disease insect vectors from Arizona vineyards.</title>
        <authorList>
            <person name="Tassone E.E."/>
        </authorList>
    </citation>
    <scope>NUCLEOTIDE SEQUENCE</scope>
</reference>
<accession>A0A1B6ER83</accession>
<gene>
    <name evidence="5" type="ORF">g.8047</name>
</gene>
<feature type="domain" description="Eukaryotic translation initiation factor 3 subunit C N-terminal" evidence="4">
    <location>
        <begin position="1"/>
        <end position="118"/>
    </location>
</feature>
<evidence type="ECO:0000259" key="4">
    <source>
        <dbReference type="Pfam" id="PF05470"/>
    </source>
</evidence>
<proteinExistence type="predicted"/>
<dbReference type="InterPro" id="IPR027516">
    <property type="entry name" value="EIF3C"/>
</dbReference>
<dbReference type="GO" id="GO:0003723">
    <property type="term" value="F:RNA binding"/>
    <property type="evidence" value="ECO:0007669"/>
    <property type="project" value="InterPro"/>
</dbReference>
<keyword evidence="1" id="KW-0963">Cytoplasm</keyword>
<evidence type="ECO:0000256" key="2">
    <source>
        <dbReference type="ARBA" id="ARBA00022540"/>
    </source>
</evidence>
<dbReference type="PANTHER" id="PTHR13937:SF0">
    <property type="entry name" value="EUKARYOTIC TRANSLATION INITIATION FACTOR 3 SUBUNIT C-RELATED"/>
    <property type="match status" value="1"/>
</dbReference>
<dbReference type="GO" id="GO:0005852">
    <property type="term" value="C:eukaryotic translation initiation factor 3 complex"/>
    <property type="evidence" value="ECO:0007669"/>
    <property type="project" value="InterPro"/>
</dbReference>
<dbReference type="Pfam" id="PF05470">
    <property type="entry name" value="eIF-3c_N"/>
    <property type="match status" value="1"/>
</dbReference>
<evidence type="ECO:0000256" key="1">
    <source>
        <dbReference type="ARBA" id="ARBA00022490"/>
    </source>
</evidence>
<keyword evidence="3" id="KW-0648">Protein biosynthesis</keyword>
<keyword evidence="2" id="KW-0396">Initiation factor</keyword>
<protein>
    <recommendedName>
        <fullName evidence="4">Eukaryotic translation initiation factor 3 subunit C N-terminal domain-containing protein</fullName>
    </recommendedName>
</protein>
<feature type="non-terminal residue" evidence="5">
    <location>
        <position position="1"/>
    </location>
</feature>
<name>A0A1B6ER83_9HEMI</name>
<organism evidence="5">
    <name type="scientific">Cuerna arida</name>
    <dbReference type="NCBI Taxonomy" id="1464854"/>
    <lineage>
        <taxon>Eukaryota</taxon>
        <taxon>Metazoa</taxon>
        <taxon>Ecdysozoa</taxon>
        <taxon>Arthropoda</taxon>
        <taxon>Hexapoda</taxon>
        <taxon>Insecta</taxon>
        <taxon>Pterygota</taxon>
        <taxon>Neoptera</taxon>
        <taxon>Paraneoptera</taxon>
        <taxon>Hemiptera</taxon>
        <taxon>Auchenorrhyncha</taxon>
        <taxon>Membracoidea</taxon>
        <taxon>Cicadellidae</taxon>
        <taxon>Cicadellinae</taxon>
        <taxon>Proconiini</taxon>
        <taxon>Cuerna</taxon>
    </lineage>
</organism>
<dbReference type="InterPro" id="IPR008905">
    <property type="entry name" value="EIF3C_N_dom"/>
</dbReference>
<feature type="non-terminal residue" evidence="5">
    <location>
        <position position="120"/>
    </location>
</feature>
<evidence type="ECO:0000256" key="3">
    <source>
        <dbReference type="ARBA" id="ARBA00022917"/>
    </source>
</evidence>
<dbReference type="EMBL" id="GECZ01029287">
    <property type="protein sequence ID" value="JAS40482.1"/>
    <property type="molecule type" value="Transcribed_RNA"/>
</dbReference>
<evidence type="ECO:0000313" key="5">
    <source>
        <dbReference type="EMBL" id="JAS40482.1"/>
    </source>
</evidence>
<dbReference type="GO" id="GO:0031369">
    <property type="term" value="F:translation initiation factor binding"/>
    <property type="evidence" value="ECO:0007669"/>
    <property type="project" value="InterPro"/>
</dbReference>
<sequence>IISYRGKKRSSRREILNMVNELQQIAEQATMNVAVRLKVKYSLIIAIYDYNFKVSDAMKPDNWTKLLILMEELVAMLLEDAATVRFSISDVAESLLEPPFLIRGSPLVVTEKMDEEITPS</sequence>
<dbReference type="PANTHER" id="PTHR13937">
    <property type="entry name" value="EUKARYOTIC TRANSLATION INITATION FACTOR 3, SUBUNIT 8 EIF3S8 -RELATED"/>
    <property type="match status" value="1"/>
</dbReference>
<dbReference type="AlphaFoldDB" id="A0A1B6ER83"/>